<comment type="subcellular location">
    <subcellularLocation>
        <location evidence="1">Cell membrane</location>
        <topology evidence="1">Multi-pass membrane protein</topology>
    </subcellularLocation>
</comment>
<dbReference type="AlphaFoldDB" id="A0A1N7IVE3"/>
<evidence type="ECO:0000256" key="2">
    <source>
        <dbReference type="ARBA" id="ARBA00005262"/>
    </source>
</evidence>
<dbReference type="STRING" id="453582.SAMN05421580_10137"/>
<feature type="transmembrane region" description="Helical" evidence="7">
    <location>
        <begin position="289"/>
        <end position="314"/>
    </location>
</feature>
<evidence type="ECO:0000256" key="1">
    <source>
        <dbReference type="ARBA" id="ARBA00004651"/>
    </source>
</evidence>
<keyword evidence="3" id="KW-1003">Cell membrane</keyword>
<comment type="similarity">
    <text evidence="2">Belongs to the chromate ion transporter (CHR) (TC 2.A.51) family.</text>
</comment>
<feature type="transmembrane region" description="Helical" evidence="7">
    <location>
        <begin position="359"/>
        <end position="388"/>
    </location>
</feature>
<evidence type="ECO:0000313" key="9">
    <source>
        <dbReference type="Proteomes" id="UP000186221"/>
    </source>
</evidence>
<feature type="transmembrane region" description="Helical" evidence="7">
    <location>
        <begin position="230"/>
        <end position="248"/>
    </location>
</feature>
<evidence type="ECO:0000256" key="4">
    <source>
        <dbReference type="ARBA" id="ARBA00022692"/>
    </source>
</evidence>
<keyword evidence="5 7" id="KW-1133">Transmembrane helix</keyword>
<keyword evidence="4 7" id="KW-0812">Transmembrane</keyword>
<protein>
    <submittedName>
        <fullName evidence="8">Chromate transporter</fullName>
    </submittedName>
</protein>
<dbReference type="InterPro" id="IPR014047">
    <property type="entry name" value="Chr_Tranpt_l_chain"/>
</dbReference>
<dbReference type="OrthoDB" id="8969999at2"/>
<dbReference type="PIRSF" id="PIRSF004810">
    <property type="entry name" value="ChrA"/>
    <property type="match status" value="1"/>
</dbReference>
<dbReference type="InterPro" id="IPR003370">
    <property type="entry name" value="Chromate_transpt"/>
</dbReference>
<name>A0A1N7IVE3_9RHOB</name>
<dbReference type="Pfam" id="PF02417">
    <property type="entry name" value="Chromate_transp"/>
    <property type="match status" value="2"/>
</dbReference>
<evidence type="ECO:0000256" key="7">
    <source>
        <dbReference type="SAM" id="Phobius"/>
    </source>
</evidence>
<dbReference type="EMBL" id="FTOG01000001">
    <property type="protein sequence ID" value="SIS41062.1"/>
    <property type="molecule type" value="Genomic_DNA"/>
</dbReference>
<feature type="transmembrane region" description="Helical" evidence="7">
    <location>
        <begin position="326"/>
        <end position="347"/>
    </location>
</feature>
<reference evidence="9" key="1">
    <citation type="submission" date="2017-01" db="EMBL/GenBank/DDBJ databases">
        <authorList>
            <person name="Varghese N."/>
            <person name="Submissions S."/>
        </authorList>
    </citation>
    <scope>NUCLEOTIDE SEQUENCE [LARGE SCALE GENOMIC DNA]</scope>
    <source>
        <strain evidence="9">DSM 19945</strain>
    </source>
</reference>
<keyword evidence="9" id="KW-1185">Reference proteome</keyword>
<dbReference type="GO" id="GO:0015109">
    <property type="term" value="F:chromate transmembrane transporter activity"/>
    <property type="evidence" value="ECO:0007669"/>
    <property type="project" value="InterPro"/>
</dbReference>
<keyword evidence="6 7" id="KW-0472">Membrane</keyword>
<dbReference type="GO" id="GO:0005886">
    <property type="term" value="C:plasma membrane"/>
    <property type="evidence" value="ECO:0007669"/>
    <property type="project" value="UniProtKB-SubCell"/>
</dbReference>
<feature type="transmembrane region" description="Helical" evidence="7">
    <location>
        <begin position="159"/>
        <end position="185"/>
    </location>
</feature>
<dbReference type="PANTHER" id="PTHR33567:SF3">
    <property type="entry name" value="CHROMATE ION TRANSPORTER (EUROFUNG)"/>
    <property type="match status" value="1"/>
</dbReference>
<dbReference type="Proteomes" id="UP000186221">
    <property type="component" value="Unassembled WGS sequence"/>
</dbReference>
<evidence type="ECO:0000256" key="3">
    <source>
        <dbReference type="ARBA" id="ARBA00022475"/>
    </source>
</evidence>
<evidence type="ECO:0000313" key="8">
    <source>
        <dbReference type="EMBL" id="SIS41062.1"/>
    </source>
</evidence>
<dbReference type="PANTHER" id="PTHR33567">
    <property type="entry name" value="CHROMATE ION TRANSPORTER (EUROFUNG)"/>
    <property type="match status" value="1"/>
</dbReference>
<gene>
    <name evidence="8" type="ORF">SAMN05421580_10137</name>
</gene>
<proteinExistence type="inferred from homology"/>
<dbReference type="NCBIfam" id="TIGR00937">
    <property type="entry name" value="2A51"/>
    <property type="match status" value="1"/>
</dbReference>
<evidence type="ECO:0000256" key="5">
    <source>
        <dbReference type="ARBA" id="ARBA00022989"/>
    </source>
</evidence>
<evidence type="ECO:0000256" key="6">
    <source>
        <dbReference type="ARBA" id="ARBA00023136"/>
    </source>
</evidence>
<organism evidence="8 9">
    <name type="scientific">Rhodobacter aestuarii</name>
    <dbReference type="NCBI Taxonomy" id="453582"/>
    <lineage>
        <taxon>Bacteria</taxon>
        <taxon>Pseudomonadati</taxon>
        <taxon>Pseudomonadota</taxon>
        <taxon>Alphaproteobacteria</taxon>
        <taxon>Rhodobacterales</taxon>
        <taxon>Rhodobacter group</taxon>
        <taxon>Rhodobacter</taxon>
    </lineage>
</organism>
<accession>A0A1N7IVE3</accession>
<feature type="transmembrane region" description="Helical" evidence="7">
    <location>
        <begin position="93"/>
        <end position="118"/>
    </location>
</feature>
<sequence length="389" mass="39098">MGSAPPLRRTGERQRQRALVRAVFTAFTRLGLTSFGGPSAHIGYFHRAFVSGRGWLSEARFAEGLGLAQFLPGPASSQLGLFIGLSRGGVPGALAAFAGFTLPSALIMGLAGGLALHLPERGPLAGALAGLILVALAIVAQAVAGMARSLCPDTQRRILALLALIALVLFPQTAVQMAVIAGAALTGALLSQATTTGGATEPAPPQSLVLGLGLGAFGLLLALLPLARPYLAAGALVFGGGHVVLPLLHESLGAAVGDATFFAGYGLAQAMPGPLFTFATYLGAAQAGLWGAVVATLAIFAPGFALLTLALPLWARLRRFARLRGAVAGVNAAVVGLLGAAWVSQLAPHGVESLPAGAISILLLLLVFLTKLPPVALVALGAGLGAVLL</sequence>
<feature type="transmembrane region" description="Helical" evidence="7">
    <location>
        <begin position="124"/>
        <end position="147"/>
    </location>
</feature>